<dbReference type="Pfam" id="PF13181">
    <property type="entry name" value="TPR_8"/>
    <property type="match status" value="2"/>
</dbReference>
<dbReference type="InterPro" id="IPR005467">
    <property type="entry name" value="His_kinase_dom"/>
</dbReference>
<keyword evidence="3" id="KW-0902">Two-component regulatory system</keyword>
<evidence type="ECO:0000256" key="4">
    <source>
        <dbReference type="PROSITE-ProRule" id="PRU00339"/>
    </source>
</evidence>
<dbReference type="Pfam" id="PF02518">
    <property type="entry name" value="HATPase_c"/>
    <property type="match status" value="1"/>
</dbReference>
<dbReference type="InterPro" id="IPR019734">
    <property type="entry name" value="TPR_rpt"/>
</dbReference>
<dbReference type="InterPro" id="IPR036890">
    <property type="entry name" value="HATPase_C_sf"/>
</dbReference>
<dbReference type="OrthoDB" id="9778366at2"/>
<keyword evidence="4" id="KW-0802">TPR repeat</keyword>
<feature type="transmembrane region" description="Helical" evidence="5">
    <location>
        <begin position="493"/>
        <end position="512"/>
    </location>
</feature>
<evidence type="ECO:0000313" key="8">
    <source>
        <dbReference type="Proteomes" id="UP000190541"/>
    </source>
</evidence>
<dbReference type="SUPFAM" id="SSF55874">
    <property type="entry name" value="ATPase domain of HSP90 chaperone/DNA topoisomerase II/histidine kinase"/>
    <property type="match status" value="1"/>
</dbReference>
<dbReference type="CDD" id="cd16917">
    <property type="entry name" value="HATPase_UhpB-NarQ-NarX-like"/>
    <property type="match status" value="1"/>
</dbReference>
<keyword evidence="2 7" id="KW-0418">Kinase</keyword>
<dbReference type="PROSITE" id="PS50109">
    <property type="entry name" value="HIS_KIN"/>
    <property type="match status" value="1"/>
</dbReference>
<evidence type="ECO:0000259" key="6">
    <source>
        <dbReference type="PROSITE" id="PS50109"/>
    </source>
</evidence>
<proteinExistence type="predicted"/>
<dbReference type="InterPro" id="IPR011990">
    <property type="entry name" value="TPR-like_helical_dom_sf"/>
</dbReference>
<dbReference type="PANTHER" id="PTHR24421">
    <property type="entry name" value="NITRATE/NITRITE SENSOR PROTEIN NARX-RELATED"/>
    <property type="match status" value="1"/>
</dbReference>
<dbReference type="GO" id="GO:0000155">
    <property type="term" value="F:phosphorelay sensor kinase activity"/>
    <property type="evidence" value="ECO:0007669"/>
    <property type="project" value="InterPro"/>
</dbReference>
<dbReference type="SUPFAM" id="SSF48452">
    <property type="entry name" value="TPR-like"/>
    <property type="match status" value="2"/>
</dbReference>
<reference evidence="7 8" key="1">
    <citation type="submission" date="2017-02" db="EMBL/GenBank/DDBJ databases">
        <authorList>
            <person name="Peterson S.W."/>
        </authorList>
    </citation>
    <scope>NUCLEOTIDE SEQUENCE [LARGE SCALE GENOMIC DNA]</scope>
    <source>
        <strain evidence="7 8">DSM 22899</strain>
    </source>
</reference>
<keyword evidence="5" id="KW-1133">Transmembrane helix</keyword>
<dbReference type="SMART" id="SM00028">
    <property type="entry name" value="TPR"/>
    <property type="match status" value="8"/>
</dbReference>
<dbReference type="Pfam" id="PF13424">
    <property type="entry name" value="TPR_12"/>
    <property type="match status" value="2"/>
</dbReference>
<accession>A0A1T5BK75</accession>
<dbReference type="STRING" id="623280.SAMN05660226_01526"/>
<evidence type="ECO:0000256" key="5">
    <source>
        <dbReference type="SAM" id="Phobius"/>
    </source>
</evidence>
<dbReference type="InterPro" id="IPR050482">
    <property type="entry name" value="Sensor_HK_TwoCompSys"/>
</dbReference>
<feature type="repeat" description="TPR" evidence="4">
    <location>
        <begin position="420"/>
        <end position="453"/>
    </location>
</feature>
<dbReference type="InterPro" id="IPR003594">
    <property type="entry name" value="HATPase_dom"/>
</dbReference>
<sequence length="758" mass="85187">MQPPKSRKIVACGSEKLVFVLILVNMAFYTCFGQANDKKVVVDSLSKLIQKERNPSTRVRLLLERAIQLPSSNYDQAIHDATSALDHYRAKYDEKGMVNAYVALGSINHQQKAYRNALYYDSLAMALAEKVNFSEGKVLAYRNLGREYAAIGNILDAKSSYEKALELELALKNKDLVRLISNYNQLGIVSRIVGKFEESVAYLSEGIQLAEKNGQIRMLAQMYMNLGNTYNETSNYQEAANMHLKSVKIKERLDDRLGLGQSFTNLSIVFLAAKEFDKAISYLRKSQQINAAFKNYKGLGLNASNLAIIYIEKGEVDSVSLFFKEAIANFSRASDNRGLALAFHNFGKFLFDINKLDTAEVMMEKALRLRTAAGSNTEICTTLANLGQLEIRRGNFSKAENYLLEAQRYIDTTKTTRALSDLYTYLSDLYSQKRNYGKALTYLKKVLDLERNSFTENERIALLKAESKYELEKRDLELALERERQREHQVKTFLIGVLVVLAFIAIISVLWIRRKQVKERHQAQLQQLTQEHLIATTQALRGAEEAERKKIANKLHDEVGALLSIAKLNVDQLEADVFAIDSEAMIKLQTAKKLLGEMGETVRAISHSLAPVALEKYGLKPAILDLINAVNASGKISVETIIEGLEGADSWNNEFRFGLYRILQEVLNNIIKHAQATHVLVQVVELERSITIYVEDNGKGFDTTTTSGGAGLNLLKHNVAYFNGIIEVNGRKNQGTFVLIELPLAGSSAYETNHEDWP</sequence>
<evidence type="ECO:0000313" key="7">
    <source>
        <dbReference type="EMBL" id="SKB47223.1"/>
    </source>
</evidence>
<dbReference type="SMART" id="SM00387">
    <property type="entry name" value="HATPase_c"/>
    <property type="match status" value="1"/>
</dbReference>
<dbReference type="RefSeq" id="WP_079716205.1">
    <property type="nucleotide sequence ID" value="NZ_FUYS01000003.1"/>
</dbReference>
<dbReference type="EMBL" id="FUYS01000003">
    <property type="protein sequence ID" value="SKB47223.1"/>
    <property type="molecule type" value="Genomic_DNA"/>
</dbReference>
<evidence type="ECO:0000256" key="2">
    <source>
        <dbReference type="ARBA" id="ARBA00022777"/>
    </source>
</evidence>
<feature type="repeat" description="TPR" evidence="4">
    <location>
        <begin position="220"/>
        <end position="253"/>
    </location>
</feature>
<dbReference type="GO" id="GO:0016020">
    <property type="term" value="C:membrane"/>
    <property type="evidence" value="ECO:0007669"/>
    <property type="project" value="InterPro"/>
</dbReference>
<protein>
    <submittedName>
        <fullName evidence="7">Histidine kinase-, DNA gyrase B-, and HSP90-like ATPase</fullName>
    </submittedName>
</protein>
<dbReference type="Proteomes" id="UP000190541">
    <property type="component" value="Unassembled WGS sequence"/>
</dbReference>
<dbReference type="GO" id="GO:0046983">
    <property type="term" value="F:protein dimerization activity"/>
    <property type="evidence" value="ECO:0007669"/>
    <property type="project" value="InterPro"/>
</dbReference>
<keyword evidence="8" id="KW-1185">Reference proteome</keyword>
<feature type="repeat" description="TPR" evidence="4">
    <location>
        <begin position="138"/>
        <end position="171"/>
    </location>
</feature>
<keyword evidence="5" id="KW-0812">Transmembrane</keyword>
<keyword evidence="1" id="KW-0808">Transferase</keyword>
<dbReference type="Pfam" id="PF07730">
    <property type="entry name" value="HisKA_3"/>
    <property type="match status" value="1"/>
</dbReference>
<feature type="domain" description="Histidine kinase" evidence="6">
    <location>
        <begin position="550"/>
        <end position="746"/>
    </location>
</feature>
<dbReference type="PROSITE" id="PS50005">
    <property type="entry name" value="TPR"/>
    <property type="match status" value="3"/>
</dbReference>
<keyword evidence="5" id="KW-0472">Membrane</keyword>
<evidence type="ECO:0000256" key="3">
    <source>
        <dbReference type="ARBA" id="ARBA00023012"/>
    </source>
</evidence>
<gene>
    <name evidence="7" type="ORF">SAMN05660226_01526</name>
</gene>
<dbReference type="Gene3D" id="3.30.565.10">
    <property type="entry name" value="Histidine kinase-like ATPase, C-terminal domain"/>
    <property type="match status" value="1"/>
</dbReference>
<dbReference type="AlphaFoldDB" id="A0A1T5BK75"/>
<organism evidence="7 8">
    <name type="scientific">Parapedobacter luteus</name>
    <dbReference type="NCBI Taxonomy" id="623280"/>
    <lineage>
        <taxon>Bacteria</taxon>
        <taxon>Pseudomonadati</taxon>
        <taxon>Bacteroidota</taxon>
        <taxon>Sphingobacteriia</taxon>
        <taxon>Sphingobacteriales</taxon>
        <taxon>Sphingobacteriaceae</taxon>
        <taxon>Parapedobacter</taxon>
    </lineage>
</organism>
<name>A0A1T5BK75_9SPHI</name>
<dbReference type="InterPro" id="IPR011712">
    <property type="entry name" value="Sig_transdc_His_kin_sub3_dim/P"/>
</dbReference>
<evidence type="ECO:0000256" key="1">
    <source>
        <dbReference type="ARBA" id="ARBA00022679"/>
    </source>
</evidence>
<dbReference type="Gene3D" id="1.20.5.1930">
    <property type="match status" value="1"/>
</dbReference>
<dbReference type="Gene3D" id="1.25.40.10">
    <property type="entry name" value="Tetratricopeptide repeat domain"/>
    <property type="match status" value="2"/>
</dbReference>